<dbReference type="GO" id="GO:0003860">
    <property type="term" value="F:3-hydroxyisobutyryl-CoA hydrolase activity"/>
    <property type="evidence" value="ECO:0007669"/>
    <property type="project" value="UniProtKB-EC"/>
</dbReference>
<evidence type="ECO:0000256" key="3">
    <source>
        <dbReference type="ARBA" id="ARBA00022801"/>
    </source>
</evidence>
<dbReference type="AlphaFoldDB" id="A0A8J2ZKB8"/>
<dbReference type="SUPFAM" id="SSF52096">
    <property type="entry name" value="ClpP/crotonase"/>
    <property type="match status" value="1"/>
</dbReference>
<dbReference type="NCBIfam" id="NF004127">
    <property type="entry name" value="PRK05617.1"/>
    <property type="match status" value="1"/>
</dbReference>
<dbReference type="CDD" id="cd06558">
    <property type="entry name" value="crotonase-like"/>
    <property type="match status" value="1"/>
</dbReference>
<feature type="domain" description="Enoyl-CoA hydratase/isomerase" evidence="4">
    <location>
        <begin position="13"/>
        <end position="332"/>
    </location>
</feature>
<evidence type="ECO:0000259" key="4">
    <source>
        <dbReference type="Pfam" id="PF16113"/>
    </source>
</evidence>
<reference evidence="5" key="2">
    <citation type="submission" date="2020-09" db="EMBL/GenBank/DDBJ databases">
        <authorList>
            <person name="Sun Q."/>
            <person name="Zhou Y."/>
        </authorList>
    </citation>
    <scope>NUCLEOTIDE SEQUENCE</scope>
    <source>
        <strain evidence="5">CGMCC 1.15762</strain>
    </source>
</reference>
<comment type="caution">
    <text evidence="5">The sequence shown here is derived from an EMBL/GenBank/DDBJ whole genome shotgun (WGS) entry which is preliminary data.</text>
</comment>
<keyword evidence="3" id="KW-0378">Hydrolase</keyword>
<dbReference type="PANTHER" id="PTHR43176">
    <property type="entry name" value="3-HYDROXYISOBUTYRYL-COA HYDROLASE-RELATED"/>
    <property type="match status" value="1"/>
</dbReference>
<dbReference type="InterPro" id="IPR032259">
    <property type="entry name" value="HIBYL-CoA-H"/>
</dbReference>
<dbReference type="EC" id="3.1.2.4" evidence="2"/>
<organism evidence="5 6">
    <name type="scientific">Salipiger pallidus</name>
    <dbReference type="NCBI Taxonomy" id="1775170"/>
    <lineage>
        <taxon>Bacteria</taxon>
        <taxon>Pseudomonadati</taxon>
        <taxon>Pseudomonadota</taxon>
        <taxon>Alphaproteobacteria</taxon>
        <taxon>Rhodobacterales</taxon>
        <taxon>Roseobacteraceae</taxon>
        <taxon>Salipiger</taxon>
    </lineage>
</organism>
<evidence type="ECO:0000256" key="2">
    <source>
        <dbReference type="ARBA" id="ARBA00011915"/>
    </source>
</evidence>
<evidence type="ECO:0000256" key="1">
    <source>
        <dbReference type="ARBA" id="ARBA00001709"/>
    </source>
</evidence>
<dbReference type="RefSeq" id="WP_188790566.1">
    <property type="nucleotide sequence ID" value="NZ_BMJV01000005.1"/>
</dbReference>
<dbReference type="GO" id="GO:0006574">
    <property type="term" value="P:L-valine catabolic process"/>
    <property type="evidence" value="ECO:0007669"/>
    <property type="project" value="TreeGrafter"/>
</dbReference>
<evidence type="ECO:0000313" key="5">
    <source>
        <dbReference type="EMBL" id="GGG75454.1"/>
    </source>
</evidence>
<dbReference type="InterPro" id="IPR029045">
    <property type="entry name" value="ClpP/crotonase-like_dom_sf"/>
</dbReference>
<dbReference type="InterPro" id="IPR045004">
    <property type="entry name" value="ECH_dom"/>
</dbReference>
<dbReference type="PANTHER" id="PTHR43176:SF3">
    <property type="entry name" value="3-HYDROXYISOBUTYRYL-COA HYDROLASE, MITOCHONDRIAL"/>
    <property type="match status" value="1"/>
</dbReference>
<dbReference type="GO" id="GO:0005829">
    <property type="term" value="C:cytosol"/>
    <property type="evidence" value="ECO:0007669"/>
    <property type="project" value="TreeGrafter"/>
</dbReference>
<keyword evidence="6" id="KW-1185">Reference proteome</keyword>
<dbReference type="Gene3D" id="3.90.226.10">
    <property type="entry name" value="2-enoyl-CoA Hydratase, Chain A, domain 1"/>
    <property type="match status" value="1"/>
</dbReference>
<gene>
    <name evidence="5" type="ORF">GCM10011415_25010</name>
</gene>
<dbReference type="Proteomes" id="UP000617145">
    <property type="component" value="Unassembled WGS sequence"/>
</dbReference>
<proteinExistence type="predicted"/>
<accession>A0A8J2ZKB8</accession>
<reference evidence="5" key="1">
    <citation type="journal article" date="2014" name="Int. J. Syst. Evol. Microbiol.">
        <title>Complete genome sequence of Corynebacterium casei LMG S-19264T (=DSM 44701T), isolated from a smear-ripened cheese.</title>
        <authorList>
            <consortium name="US DOE Joint Genome Institute (JGI-PGF)"/>
            <person name="Walter F."/>
            <person name="Albersmeier A."/>
            <person name="Kalinowski J."/>
            <person name="Ruckert C."/>
        </authorList>
    </citation>
    <scope>NUCLEOTIDE SEQUENCE</scope>
    <source>
        <strain evidence="5">CGMCC 1.15762</strain>
    </source>
</reference>
<evidence type="ECO:0000313" key="6">
    <source>
        <dbReference type="Proteomes" id="UP000617145"/>
    </source>
</evidence>
<name>A0A8J2ZKB8_9RHOB</name>
<dbReference type="Pfam" id="PF16113">
    <property type="entry name" value="ECH_2"/>
    <property type="match status" value="1"/>
</dbReference>
<sequence>MTDLKTQISGRAGIITLDRPKALNALTHDMCLAITAALDEWRDHPGVDLVILEGAGERAFCAGGDIAEIYRRGLEGDFEPGRQFWRDEYVMNAALAEYAKPIISFMHGFVMGGGVGLAGHVRHRVVGESAQIAMPECGIGFVPDVGGTLLLARAPGRLGEHLGLTATRMGPGDAIHAGFADLHVPEADWPLLKERLAETGETSALGEASAPTAPGQLAEAAPFIDQIYAKRELPAILAAAKASDTPTGEIAHKALSRNSTLSMAMTLKLIAAMRAPGTDIRSALRQEYRVAHRIAQQGDFLEGVRAQIIDKDRNPQWQRNIDTLDPAEVDALLAPLGEDELAL</sequence>
<dbReference type="EMBL" id="BMJV01000005">
    <property type="protein sequence ID" value="GGG75454.1"/>
    <property type="molecule type" value="Genomic_DNA"/>
</dbReference>
<comment type="catalytic activity">
    <reaction evidence="1">
        <text>3-hydroxy-2-methylpropanoyl-CoA + H2O = 3-hydroxy-2-methylpropanoate + CoA + H(+)</text>
        <dbReference type="Rhea" id="RHEA:20888"/>
        <dbReference type="ChEBI" id="CHEBI:11805"/>
        <dbReference type="ChEBI" id="CHEBI:15377"/>
        <dbReference type="ChEBI" id="CHEBI:15378"/>
        <dbReference type="ChEBI" id="CHEBI:57287"/>
        <dbReference type="ChEBI" id="CHEBI:57340"/>
        <dbReference type="EC" id="3.1.2.4"/>
    </reaction>
</comment>
<protein>
    <recommendedName>
        <fullName evidence="2">3-hydroxyisobutyryl-CoA hydrolase</fullName>
        <ecNumber evidence="2">3.1.2.4</ecNumber>
    </recommendedName>
</protein>